<dbReference type="PROSITE" id="PS50043">
    <property type="entry name" value="HTH_LUXR_2"/>
    <property type="match status" value="1"/>
</dbReference>
<dbReference type="Pfam" id="PF00196">
    <property type="entry name" value="GerE"/>
    <property type="match status" value="1"/>
</dbReference>
<evidence type="ECO:0000313" key="6">
    <source>
        <dbReference type="Proteomes" id="UP000467252"/>
    </source>
</evidence>
<evidence type="ECO:0000313" key="5">
    <source>
        <dbReference type="EMBL" id="BBY82530.1"/>
    </source>
</evidence>
<dbReference type="GO" id="GO:0003677">
    <property type="term" value="F:DNA binding"/>
    <property type="evidence" value="ECO:0007669"/>
    <property type="project" value="UniProtKB-KW"/>
</dbReference>
<keyword evidence="2" id="KW-0238">DNA-binding</keyword>
<evidence type="ECO:0000256" key="3">
    <source>
        <dbReference type="ARBA" id="ARBA00023163"/>
    </source>
</evidence>
<dbReference type="SMART" id="SM00421">
    <property type="entry name" value="HTH_LUXR"/>
    <property type="match status" value="1"/>
</dbReference>
<proteinExistence type="predicted"/>
<dbReference type="RefSeq" id="WP_308207211.1">
    <property type="nucleotide sequence ID" value="NZ_AP022599.1"/>
</dbReference>
<dbReference type="Gene3D" id="1.10.10.10">
    <property type="entry name" value="Winged helix-like DNA-binding domain superfamily/Winged helix DNA-binding domain"/>
    <property type="match status" value="1"/>
</dbReference>
<dbReference type="Proteomes" id="UP000467252">
    <property type="component" value="Chromosome"/>
</dbReference>
<organism evidence="5 6">
    <name type="scientific">Mycolicibacterium pulveris</name>
    <name type="common">Mycobacterium pulveris</name>
    <dbReference type="NCBI Taxonomy" id="36813"/>
    <lineage>
        <taxon>Bacteria</taxon>
        <taxon>Bacillati</taxon>
        <taxon>Actinomycetota</taxon>
        <taxon>Actinomycetes</taxon>
        <taxon>Mycobacteriales</taxon>
        <taxon>Mycobacteriaceae</taxon>
        <taxon>Mycolicibacterium</taxon>
    </lineage>
</organism>
<evidence type="ECO:0000256" key="1">
    <source>
        <dbReference type="ARBA" id="ARBA00023015"/>
    </source>
</evidence>
<dbReference type="GO" id="GO:0006355">
    <property type="term" value="P:regulation of DNA-templated transcription"/>
    <property type="evidence" value="ECO:0007669"/>
    <property type="project" value="InterPro"/>
</dbReference>
<dbReference type="InterPro" id="IPR016032">
    <property type="entry name" value="Sig_transdc_resp-reg_C-effctor"/>
</dbReference>
<gene>
    <name evidence="5" type="ORF">MPUL_36880</name>
</gene>
<dbReference type="PANTHER" id="PTHR44688:SF16">
    <property type="entry name" value="DNA-BINDING TRANSCRIPTIONAL ACTIVATOR DEVR_DOSR"/>
    <property type="match status" value="1"/>
</dbReference>
<dbReference type="SUPFAM" id="SSF46894">
    <property type="entry name" value="C-terminal effector domain of the bipartite response regulators"/>
    <property type="match status" value="1"/>
</dbReference>
<dbReference type="CDD" id="cd06170">
    <property type="entry name" value="LuxR_C_like"/>
    <property type="match status" value="1"/>
</dbReference>
<accession>A0A7I7UNE4</accession>
<evidence type="ECO:0000259" key="4">
    <source>
        <dbReference type="PROSITE" id="PS50043"/>
    </source>
</evidence>
<feature type="domain" description="HTH luxR-type" evidence="4">
    <location>
        <begin position="18"/>
        <end position="83"/>
    </location>
</feature>
<dbReference type="AlphaFoldDB" id="A0A7I7UNE4"/>
<keyword evidence="6" id="KW-1185">Reference proteome</keyword>
<protein>
    <recommendedName>
        <fullName evidence="4">HTH luxR-type domain-containing protein</fullName>
    </recommendedName>
</protein>
<dbReference type="PANTHER" id="PTHR44688">
    <property type="entry name" value="DNA-BINDING TRANSCRIPTIONAL ACTIVATOR DEVR_DOSR"/>
    <property type="match status" value="1"/>
</dbReference>
<dbReference type="InterPro" id="IPR036388">
    <property type="entry name" value="WH-like_DNA-bd_sf"/>
</dbReference>
<keyword evidence="3" id="KW-0804">Transcription</keyword>
<keyword evidence="1" id="KW-0805">Transcription regulation</keyword>
<dbReference type="PRINTS" id="PR00038">
    <property type="entry name" value="HTHLUXR"/>
</dbReference>
<dbReference type="InterPro" id="IPR000792">
    <property type="entry name" value="Tscrpt_reg_LuxR_C"/>
</dbReference>
<name>A0A7I7UNE4_MYCPV</name>
<reference evidence="5 6" key="1">
    <citation type="journal article" date="2019" name="Emerg. Microbes Infect.">
        <title>Comprehensive subspecies identification of 175 nontuberculous mycobacteria species based on 7547 genomic profiles.</title>
        <authorList>
            <person name="Matsumoto Y."/>
            <person name="Kinjo T."/>
            <person name="Motooka D."/>
            <person name="Nabeya D."/>
            <person name="Jung N."/>
            <person name="Uechi K."/>
            <person name="Horii T."/>
            <person name="Iida T."/>
            <person name="Fujita J."/>
            <person name="Nakamura S."/>
        </authorList>
    </citation>
    <scope>NUCLEOTIDE SEQUENCE [LARGE SCALE GENOMIC DNA]</scope>
    <source>
        <strain evidence="5 6">JCM 6370</strain>
    </source>
</reference>
<dbReference type="EMBL" id="AP022599">
    <property type="protein sequence ID" value="BBY82530.1"/>
    <property type="molecule type" value="Genomic_DNA"/>
</dbReference>
<evidence type="ECO:0000256" key="2">
    <source>
        <dbReference type="ARBA" id="ARBA00023125"/>
    </source>
</evidence>
<sequence length="94" mass="9920">MAKELSDACGGLCTPALRAPAGQPLTGRQREVVELVVAGLSNREIAERLVMSVRGVEGHVYRACQRVSVSTREELAAIARKGPATGLESARAGY</sequence>